<dbReference type="Proteomes" id="UP000033457">
    <property type="component" value="Chromosome"/>
</dbReference>
<dbReference type="OrthoDB" id="9805398at2"/>
<dbReference type="STRING" id="35755.UL82_02045"/>
<reference evidence="6 8" key="2">
    <citation type="submission" date="2018-12" db="EMBL/GenBank/DDBJ databases">
        <authorList>
            <consortium name="Pathogen Informatics"/>
        </authorList>
    </citation>
    <scope>NUCLEOTIDE SEQUENCE [LARGE SCALE GENOMIC DNA]</scope>
    <source>
        <strain evidence="6 8">NCTC949</strain>
    </source>
</reference>
<evidence type="ECO:0000313" key="6">
    <source>
        <dbReference type="EMBL" id="VEH04809.1"/>
    </source>
</evidence>
<organism evidence="5 7">
    <name type="scientific">Corynebacterium kutscheri</name>
    <dbReference type="NCBI Taxonomy" id="35755"/>
    <lineage>
        <taxon>Bacteria</taxon>
        <taxon>Bacillati</taxon>
        <taxon>Actinomycetota</taxon>
        <taxon>Actinomycetes</taxon>
        <taxon>Mycobacteriales</taxon>
        <taxon>Corynebacteriaceae</taxon>
        <taxon>Corynebacterium</taxon>
    </lineage>
</organism>
<dbReference type="AlphaFoldDB" id="A0A0F6TCU4"/>
<dbReference type="SMART" id="SM01240">
    <property type="entry name" value="IMPDH"/>
    <property type="match status" value="1"/>
</dbReference>
<keyword evidence="3" id="KW-0520">NAD</keyword>
<dbReference type="Gene3D" id="3.20.20.70">
    <property type="entry name" value="Aldolase class I"/>
    <property type="match status" value="1"/>
</dbReference>
<dbReference type="SUPFAM" id="SSF51412">
    <property type="entry name" value="Inosine monophosphate dehydrogenase (IMPDH)"/>
    <property type="match status" value="1"/>
</dbReference>
<dbReference type="Proteomes" id="UP000271380">
    <property type="component" value="Chromosome"/>
</dbReference>
<dbReference type="InterPro" id="IPR013785">
    <property type="entry name" value="Aldolase_TIM"/>
</dbReference>
<gene>
    <name evidence="6" type="ORF">NCTC949_00282</name>
    <name evidence="5" type="ORF">UL82_02045</name>
</gene>
<dbReference type="RefSeq" id="WP_046438746.1">
    <property type="nucleotide sequence ID" value="NZ_CP011312.1"/>
</dbReference>
<dbReference type="EC" id="1.-.-.-" evidence="6"/>
<evidence type="ECO:0000313" key="8">
    <source>
        <dbReference type="Proteomes" id="UP000271380"/>
    </source>
</evidence>
<evidence type="ECO:0000256" key="2">
    <source>
        <dbReference type="ARBA" id="ARBA00023002"/>
    </source>
</evidence>
<dbReference type="GO" id="GO:0003938">
    <property type="term" value="F:IMP dehydrogenase activity"/>
    <property type="evidence" value="ECO:0007669"/>
    <property type="project" value="UniProtKB-EC"/>
</dbReference>
<proteinExistence type="inferred from homology"/>
<evidence type="ECO:0000256" key="1">
    <source>
        <dbReference type="ARBA" id="ARBA00005502"/>
    </source>
</evidence>
<dbReference type="KEGG" id="cku:UL82_02045"/>
<reference evidence="5 7" key="1">
    <citation type="journal article" date="2015" name="Genome Announc.">
        <title>Complete Genome Sequence of Corynebacterium kutscheri DSM 20755, a Corynebacterial Type Strain with Remarkably Low G+C Content of Chromosomal DNA.</title>
        <authorList>
            <person name="Ruckert C."/>
            <person name="Albersmeier A."/>
            <person name="Winkler A."/>
            <person name="Tauch A."/>
        </authorList>
    </citation>
    <scope>NUCLEOTIDE SEQUENCE [LARGE SCALE GENOMIC DNA]</scope>
    <source>
        <strain evidence="5 7">DSM 20755</strain>
    </source>
</reference>
<dbReference type="HOGENOM" id="CLU_064068_0_0_11"/>
<dbReference type="NCBIfam" id="TIGR01304">
    <property type="entry name" value="IMP_DH_rel_2"/>
    <property type="match status" value="1"/>
</dbReference>
<name>A0A0F6TCU4_9CORY</name>
<dbReference type="InterPro" id="IPR005992">
    <property type="entry name" value="IMP_DH-rel2"/>
</dbReference>
<evidence type="ECO:0000313" key="5">
    <source>
        <dbReference type="EMBL" id="AKE40634.1"/>
    </source>
</evidence>
<dbReference type="PANTHER" id="PTHR11911:SF85">
    <property type="entry name" value="INOSINE-5'-MONOPHOSPHATE DEHYDROGENASE"/>
    <property type="match status" value="1"/>
</dbReference>
<keyword evidence="2 5" id="KW-0560">Oxidoreductase</keyword>
<dbReference type="EMBL" id="LR134377">
    <property type="protein sequence ID" value="VEH04809.1"/>
    <property type="molecule type" value="Genomic_DNA"/>
</dbReference>
<dbReference type="GO" id="GO:0006183">
    <property type="term" value="P:GTP biosynthetic process"/>
    <property type="evidence" value="ECO:0007669"/>
    <property type="project" value="TreeGrafter"/>
</dbReference>
<sequence>MRDYVEIGIGREARRTYHLSDISVLPARRTRSSKNVDTTWHIDAYTFQLPFLSHPTDALASPEFIIEMDKQGGLAVINAEGLWGRHADLQAAINEVVQTFTADAYDPLTVGLTTKKLQELHSAPIDTDLLTQRIGQVRDSGATVAARVSPQHARELAPILVKAGVELLIIQGTIISAEHVDAHSEPMNLKELIRSFEVPVIAGGVSDYTTALHVMRAGAVGVIVGSGYTTNNLALGIGAGMATIIADAAAARRDYLDETGGRYVHIIADGSINTSGEVVKAIACGADAVVLGEPLANAVEAAGQGVYWESTAAHPRFPRGLITKAEPFSGEQPSLETILHGPSTSPFGEANIVGGLKRAMAKCGFTELKQFQKVDITVN</sequence>
<dbReference type="EMBL" id="CP011312">
    <property type="protein sequence ID" value="AKE40634.1"/>
    <property type="molecule type" value="Genomic_DNA"/>
</dbReference>
<dbReference type="PANTHER" id="PTHR11911">
    <property type="entry name" value="INOSINE-5-MONOPHOSPHATE DEHYDROGENASE RELATED"/>
    <property type="match status" value="1"/>
</dbReference>
<evidence type="ECO:0000256" key="3">
    <source>
        <dbReference type="ARBA" id="ARBA00023027"/>
    </source>
</evidence>
<protein>
    <submittedName>
        <fullName evidence="5">IMP dehydrogenase family protein</fullName>
    </submittedName>
    <submittedName>
        <fullName evidence="6">Inosine 5-monophosphate dehydrogenase</fullName>
        <ecNumber evidence="6">1.-.-.-</ecNumber>
        <ecNumber evidence="5 6">1.1.1.205</ecNumber>
    </submittedName>
</protein>
<feature type="domain" description="IMP dehydrogenase/GMP reductase" evidence="4">
    <location>
        <begin position="20"/>
        <end position="309"/>
    </location>
</feature>
<accession>A0A0F6TCU4</accession>
<evidence type="ECO:0000259" key="4">
    <source>
        <dbReference type="Pfam" id="PF00478"/>
    </source>
</evidence>
<dbReference type="Pfam" id="PF00478">
    <property type="entry name" value="IMPDH"/>
    <property type="match status" value="1"/>
</dbReference>
<dbReference type="InterPro" id="IPR001093">
    <property type="entry name" value="IMP_DH_GMPRt"/>
</dbReference>
<comment type="similarity">
    <text evidence="1">Belongs to the IMPDH/GMPR family.</text>
</comment>
<evidence type="ECO:0000313" key="7">
    <source>
        <dbReference type="Proteomes" id="UP000033457"/>
    </source>
</evidence>
<dbReference type="InterPro" id="IPR005990">
    <property type="entry name" value="IMP_DH"/>
</dbReference>
<dbReference type="EC" id="1.1.1.205" evidence="5 6"/>
<keyword evidence="7" id="KW-1185">Reference proteome</keyword>